<protein>
    <recommendedName>
        <fullName evidence="3">RecBCD enzyme subunit RecD</fullName>
        <ecNumber evidence="3">5.6.2.3</ecNumber>
    </recommendedName>
    <alternativeName>
        <fullName evidence="3">DNA 5'-3' helicase subunit RecD</fullName>
    </alternativeName>
    <alternativeName>
        <fullName evidence="3">Exonuclease V subunit RecD</fullName>
        <shortName evidence="3">ExoV subunit RecD</shortName>
    </alternativeName>
    <alternativeName>
        <fullName evidence="3">Helicase/nuclease RecBCD subunit RecD</fullName>
    </alternativeName>
</protein>
<dbReference type="GO" id="GO:0009338">
    <property type="term" value="C:exodeoxyribonuclease V complex"/>
    <property type="evidence" value="ECO:0007669"/>
    <property type="project" value="InterPro"/>
</dbReference>
<organism evidence="5 6">
    <name type="scientific">Aquella oligotrophica</name>
    <dbReference type="NCBI Taxonomy" id="2067065"/>
    <lineage>
        <taxon>Bacteria</taxon>
        <taxon>Pseudomonadati</taxon>
        <taxon>Pseudomonadota</taxon>
        <taxon>Betaproteobacteria</taxon>
        <taxon>Neisseriales</taxon>
        <taxon>Neisseriaceae</taxon>
        <taxon>Aquella</taxon>
    </lineage>
</organism>
<keyword evidence="3" id="KW-0227">DNA damage</keyword>
<comment type="similarity">
    <text evidence="3">Belongs to the RecD family.</text>
</comment>
<keyword evidence="2 3" id="KW-0067">ATP-binding</keyword>
<dbReference type="PANTHER" id="PTHR43788:SF6">
    <property type="entry name" value="DNA HELICASE B"/>
    <property type="match status" value="1"/>
</dbReference>
<keyword evidence="3" id="KW-0413">Isomerase</keyword>
<comment type="catalytic activity">
    <reaction evidence="3">
        <text>ATP + H2O = ADP + phosphate + H(+)</text>
        <dbReference type="Rhea" id="RHEA:13065"/>
        <dbReference type="ChEBI" id="CHEBI:15377"/>
        <dbReference type="ChEBI" id="CHEBI:15378"/>
        <dbReference type="ChEBI" id="CHEBI:30616"/>
        <dbReference type="ChEBI" id="CHEBI:43474"/>
        <dbReference type="ChEBI" id="CHEBI:456216"/>
        <dbReference type="EC" id="5.6.2.3"/>
    </reaction>
</comment>
<comment type="miscellaneous">
    <text evidence="3">In the RecBCD complex, RecB has a slow 3'-5' helicase, an exonuclease activity and loads RecA onto ssDNA, RecD has a fast 5'-3' helicase activity, while RecC stimulates the ATPase and processivity of the RecB helicase and contributes to recognition of the Chi site.</text>
</comment>
<proteinExistence type="inferred from homology"/>
<dbReference type="InterPro" id="IPR027417">
    <property type="entry name" value="P-loop_NTPase"/>
</dbReference>
<dbReference type="GO" id="GO:0005524">
    <property type="term" value="F:ATP binding"/>
    <property type="evidence" value="ECO:0007669"/>
    <property type="project" value="UniProtKB-UniRule"/>
</dbReference>
<evidence type="ECO:0000256" key="3">
    <source>
        <dbReference type="HAMAP-Rule" id="MF_01487"/>
    </source>
</evidence>
<keyword evidence="3" id="KW-0234">DNA repair</keyword>
<dbReference type="GO" id="GO:0000724">
    <property type="term" value="P:double-strand break repair via homologous recombination"/>
    <property type="evidence" value="ECO:0007669"/>
    <property type="project" value="UniProtKB-UniRule"/>
</dbReference>
<dbReference type="HAMAP" id="MF_01487">
    <property type="entry name" value="RecD"/>
    <property type="match status" value="1"/>
</dbReference>
<keyword evidence="3" id="KW-0238">DNA-binding</keyword>
<sequence length="602" mass="67473">MANFSTELIKLADTIIDEKEKSILLAIIDLLQSDLLSGHSCSNLAVVSNKLNQSSDQIRKLLLDSGLAAPMNLDNKTGGSPVIPAKPIVIFHNLVYLNRYFYYEYRVATKISQLGKVYPDSDKALSILEQLGAIRNTHKLPNQAQFAAIQNCISRQLSIITGGPGTGKTTTVTLLLWALSNLYYNDKLNVKICAPTGKAANRVKESIMNSLEFFKRHELPLECDLFTMLFANSSSFTTIHKLLGYRQNSIYFRHNETNSLDVDILIVDESSMIGLSLFSKLLSAIDPLKTRHIIFLGDRNQLSSVEEGYVFASLVKSESLCHYESPKAKAQLLQPELFQIDDIASGKNQQLVSELLVSNRSNGEISKLSLAILCGNLDLVYDLLAEGSQTSLRPLNMSELMSELFKTGDCWDRYGNFLQENAATKIDISEVFLAFNQQVVLSATNNGFFGVNNLNLLIEKRIKHKLSINEEWYTGRPIMILSNDYALGLFNGDIGICQICDSQKIVVFPDGRSFIPEILPRYQLAYAITIHKSQGSEYNNVNIVLPDIKQLEEIYSRELIYTAVTRAKHRVTIFSSKTNLDRSILNQLERNTGLQLMLQSQI</sequence>
<comment type="function">
    <text evidence="3">A helicase/nuclease that prepares dsDNA breaks (DSB) for recombinational DNA repair. Binds to DSBs and unwinds DNA via a highly rapid and processive ATP-dependent bidirectional helicase activity. Unwinds dsDNA until it encounters a Chi (crossover hotspot instigator) sequence from the 3' direction. Cuts ssDNA a few nucleotides 3' to the Chi site. The properties and activities of the enzyme are changed at Chi. The Chi-altered holoenzyme produces a long 3'-ssDNA overhang and facilitates RecA-binding to the ssDNA for homologous DNA recombination and repair. Holoenzyme degrades any linearized DNA that is unable to undergo homologous recombination. In the holoenzyme this subunit has ssDNA-dependent ATPase and 5'-3' helicase activity. When added to pre-assembled RecBC greatly stimulates nuclease activity and augments holoenzyme processivity. Negatively regulates the RecA-loading ability of RecBCD.</text>
</comment>
<keyword evidence="3" id="KW-0378">Hydrolase</keyword>
<dbReference type="NCBIfam" id="TIGR01447">
    <property type="entry name" value="recD"/>
    <property type="match status" value="1"/>
</dbReference>
<evidence type="ECO:0000313" key="6">
    <source>
        <dbReference type="Proteomes" id="UP000236655"/>
    </source>
</evidence>
<dbReference type="CDD" id="cd18809">
    <property type="entry name" value="SF1_C_RecD"/>
    <property type="match status" value="1"/>
</dbReference>
<keyword evidence="1 3" id="KW-0547">Nucleotide-binding</keyword>
<dbReference type="Gene3D" id="3.40.50.300">
    <property type="entry name" value="P-loop containing nucleotide triphosphate hydrolases"/>
    <property type="match status" value="3"/>
</dbReference>
<keyword evidence="3" id="KW-0540">Nuclease</keyword>
<comment type="subunit">
    <text evidence="3">Heterotrimer of RecB, RecC and RecD. All subunits contribute to DNA-binding.</text>
</comment>
<keyword evidence="3" id="KW-0269">Exonuclease</keyword>
<dbReference type="OrthoDB" id="9803432at2"/>
<dbReference type="Proteomes" id="UP000236655">
    <property type="component" value="Chromosome"/>
</dbReference>
<feature type="domain" description="UvrD-like helicase C-terminal" evidence="4">
    <location>
        <begin position="524"/>
        <end position="573"/>
    </location>
</feature>
<dbReference type="GO" id="GO:0008854">
    <property type="term" value="F:exodeoxyribonuclease V activity"/>
    <property type="evidence" value="ECO:0007669"/>
    <property type="project" value="InterPro"/>
</dbReference>
<dbReference type="RefSeq" id="WP_102950500.1">
    <property type="nucleotide sequence ID" value="NZ_CP024847.1"/>
</dbReference>
<name>A0A2I7N3Z8_9NEIS</name>
<evidence type="ECO:0000259" key="4">
    <source>
        <dbReference type="Pfam" id="PF13538"/>
    </source>
</evidence>
<keyword evidence="3" id="KW-0347">Helicase</keyword>
<dbReference type="Pfam" id="PF13245">
    <property type="entry name" value="AAA_19"/>
    <property type="match status" value="1"/>
</dbReference>
<dbReference type="PANTHER" id="PTHR43788">
    <property type="entry name" value="DNA2/NAM7 HELICASE FAMILY MEMBER"/>
    <property type="match status" value="1"/>
</dbReference>
<dbReference type="AlphaFoldDB" id="A0A2I7N3Z8"/>
<dbReference type="GO" id="GO:0003677">
    <property type="term" value="F:DNA binding"/>
    <property type="evidence" value="ECO:0007669"/>
    <property type="project" value="UniProtKB-UniRule"/>
</dbReference>
<feature type="binding site" evidence="3">
    <location>
        <begin position="162"/>
        <end position="169"/>
    </location>
    <ligand>
        <name>ATP</name>
        <dbReference type="ChEBI" id="CHEBI:30616"/>
    </ligand>
</feature>
<reference evidence="6" key="1">
    <citation type="submission" date="2017-11" db="EMBL/GenBank/DDBJ databases">
        <authorList>
            <person name="Chan K.G."/>
            <person name="Lee L.S."/>
        </authorList>
    </citation>
    <scope>NUCLEOTIDE SEQUENCE [LARGE SCALE GENOMIC DNA]</scope>
    <source>
        <strain evidence="6">DSM 100970</strain>
    </source>
</reference>
<dbReference type="CDD" id="cd17933">
    <property type="entry name" value="DEXSc_RecD-like"/>
    <property type="match status" value="1"/>
</dbReference>
<dbReference type="KEGG" id="nba:CUN60_02400"/>
<gene>
    <name evidence="3 5" type="primary">recD</name>
    <name evidence="5" type="ORF">CUN60_02400</name>
</gene>
<dbReference type="SUPFAM" id="SSF52540">
    <property type="entry name" value="P-loop containing nucleoside triphosphate hydrolases"/>
    <property type="match status" value="1"/>
</dbReference>
<dbReference type="GO" id="GO:0016887">
    <property type="term" value="F:ATP hydrolysis activity"/>
    <property type="evidence" value="ECO:0007669"/>
    <property type="project" value="RHEA"/>
</dbReference>
<accession>A0A2I7N3Z8</accession>
<dbReference type="Pfam" id="PF13538">
    <property type="entry name" value="UvrD_C_2"/>
    <property type="match status" value="1"/>
</dbReference>
<dbReference type="InterPro" id="IPR006344">
    <property type="entry name" value="RecD"/>
</dbReference>
<dbReference type="InterPro" id="IPR027785">
    <property type="entry name" value="UvrD-like_helicase_C"/>
</dbReference>
<dbReference type="GO" id="GO:0017116">
    <property type="term" value="F:single-stranded DNA helicase activity"/>
    <property type="evidence" value="ECO:0007669"/>
    <property type="project" value="TreeGrafter"/>
</dbReference>
<dbReference type="InterPro" id="IPR050534">
    <property type="entry name" value="Coronavir_polyprotein_1ab"/>
</dbReference>
<dbReference type="GO" id="GO:0043139">
    <property type="term" value="F:5'-3' DNA helicase activity"/>
    <property type="evidence" value="ECO:0007669"/>
    <property type="project" value="UniProtKB-UniRule"/>
</dbReference>
<evidence type="ECO:0000256" key="1">
    <source>
        <dbReference type="ARBA" id="ARBA00022741"/>
    </source>
</evidence>
<dbReference type="EMBL" id="CP024847">
    <property type="protein sequence ID" value="AUR51200.1"/>
    <property type="molecule type" value="Genomic_DNA"/>
</dbReference>
<evidence type="ECO:0000256" key="2">
    <source>
        <dbReference type="ARBA" id="ARBA00022840"/>
    </source>
</evidence>
<dbReference type="EC" id="5.6.2.3" evidence="3"/>
<evidence type="ECO:0000313" key="5">
    <source>
        <dbReference type="EMBL" id="AUR51200.1"/>
    </source>
</evidence>
<keyword evidence="6" id="KW-1185">Reference proteome</keyword>